<organism evidence="2 3">
    <name type="scientific">Maudiozyma saulgeensis</name>
    <dbReference type="NCBI Taxonomy" id="1789683"/>
    <lineage>
        <taxon>Eukaryota</taxon>
        <taxon>Fungi</taxon>
        <taxon>Dikarya</taxon>
        <taxon>Ascomycota</taxon>
        <taxon>Saccharomycotina</taxon>
        <taxon>Saccharomycetes</taxon>
        <taxon>Saccharomycetales</taxon>
        <taxon>Saccharomycetaceae</taxon>
        <taxon>Maudiozyma</taxon>
    </lineage>
</organism>
<keyword evidence="1" id="KW-1133">Transmembrane helix</keyword>
<keyword evidence="1" id="KW-0812">Transmembrane</keyword>
<accession>A0A1X7R0N9</accession>
<gene>
    <name evidence="2" type="ORF">KASA_0P04411G</name>
</gene>
<protein>
    <recommendedName>
        <fullName evidence="4">Found in mitochondrial proteome protein 51</fullName>
    </recommendedName>
</protein>
<evidence type="ECO:0000256" key="1">
    <source>
        <dbReference type="SAM" id="Phobius"/>
    </source>
</evidence>
<dbReference type="OrthoDB" id="4037694at2759"/>
<keyword evidence="3" id="KW-1185">Reference proteome</keyword>
<dbReference type="EMBL" id="FXLY01000003">
    <property type="protein sequence ID" value="SMN19257.1"/>
    <property type="molecule type" value="Genomic_DNA"/>
</dbReference>
<keyword evidence="1" id="KW-0472">Membrane</keyword>
<feature type="transmembrane region" description="Helical" evidence="1">
    <location>
        <begin position="6"/>
        <end position="26"/>
    </location>
</feature>
<evidence type="ECO:0008006" key="4">
    <source>
        <dbReference type="Google" id="ProtNLM"/>
    </source>
</evidence>
<dbReference type="Proteomes" id="UP000196158">
    <property type="component" value="Unassembled WGS sequence"/>
</dbReference>
<reference evidence="2 3" key="1">
    <citation type="submission" date="2017-04" db="EMBL/GenBank/DDBJ databases">
        <authorList>
            <person name="Afonso C.L."/>
            <person name="Miller P.J."/>
            <person name="Scott M.A."/>
            <person name="Spackman E."/>
            <person name="Goraichik I."/>
            <person name="Dimitrov K.M."/>
            <person name="Suarez D.L."/>
            <person name="Swayne D.E."/>
        </authorList>
    </citation>
    <scope>NUCLEOTIDE SEQUENCE [LARGE SCALE GENOMIC DNA]</scope>
</reference>
<evidence type="ECO:0000313" key="3">
    <source>
        <dbReference type="Proteomes" id="UP000196158"/>
    </source>
</evidence>
<name>A0A1X7R0N9_9SACH</name>
<dbReference type="AlphaFoldDB" id="A0A1X7R0N9"/>
<sequence>MGGVLRFLSFSAVTGAIATSYYMYFIKENGYYYKKSILKQINDKVKDAVEQRGNVETVFQERIEMLKDKTARDLNIRSQSEMFKDLWNQQIRDTVSWIYSWGR</sequence>
<proteinExistence type="predicted"/>
<dbReference type="STRING" id="1789683.A0A1X7R0N9"/>
<evidence type="ECO:0000313" key="2">
    <source>
        <dbReference type="EMBL" id="SMN19257.1"/>
    </source>
</evidence>